<dbReference type="RefSeq" id="WP_142978466.1">
    <property type="nucleotide sequence ID" value="NZ_RKLU01000001.1"/>
</dbReference>
<dbReference type="Pfam" id="PF24377">
    <property type="entry name" value="DUF7533"/>
    <property type="match status" value="1"/>
</dbReference>
<keyword evidence="1" id="KW-1133">Transmembrane helix</keyword>
<dbReference type="OrthoDB" id="157531at2157"/>
<keyword evidence="1" id="KW-0472">Membrane</keyword>
<reference evidence="2" key="1">
    <citation type="submission" date="2019-02" db="EMBL/GenBank/DDBJ databases">
        <title>Halonotius sp. a new haloarchaeum isolated from saline soil.</title>
        <authorList>
            <person name="Duran-Viseras A."/>
            <person name="Sanchez-Porro C."/>
            <person name="Ventosa A."/>
        </authorList>
    </citation>
    <scope>NUCLEOTIDE SEQUENCE</scope>
    <source>
        <strain evidence="2">F15B</strain>
    </source>
</reference>
<gene>
    <name evidence="2" type="ORF">EGH24_01790</name>
</gene>
<sequence length="84" mass="9015">MQLGILDLIGLATTLVFAIPVANFGVTQLLAGETVFGVALLIVATAMVALPQYFLDPETILKRLVKGLLPARLRRKSGDEPPEQ</sequence>
<evidence type="ECO:0000256" key="1">
    <source>
        <dbReference type="SAM" id="Phobius"/>
    </source>
</evidence>
<feature type="transmembrane region" description="Helical" evidence="1">
    <location>
        <begin position="34"/>
        <end position="55"/>
    </location>
</feature>
<keyword evidence="1" id="KW-0812">Transmembrane</keyword>
<organism evidence="2 3">
    <name type="scientific">Halonotius terrestris</name>
    <dbReference type="NCBI Taxonomy" id="2487750"/>
    <lineage>
        <taxon>Archaea</taxon>
        <taxon>Methanobacteriati</taxon>
        <taxon>Methanobacteriota</taxon>
        <taxon>Stenosarchaea group</taxon>
        <taxon>Halobacteria</taxon>
        <taxon>Halobacteriales</taxon>
        <taxon>Haloferacaceae</taxon>
        <taxon>Halonotius</taxon>
    </lineage>
</organism>
<dbReference type="AlphaFoldDB" id="A0A8J8PBH8"/>
<comment type="caution">
    <text evidence="2">The sequence shown here is derived from an EMBL/GenBank/DDBJ whole genome shotgun (WGS) entry which is preliminary data.</text>
</comment>
<dbReference type="Proteomes" id="UP000705823">
    <property type="component" value="Unassembled WGS sequence"/>
</dbReference>
<dbReference type="EMBL" id="RKLU01000001">
    <property type="protein sequence ID" value="TQQ83549.1"/>
    <property type="molecule type" value="Genomic_DNA"/>
</dbReference>
<keyword evidence="3" id="KW-1185">Reference proteome</keyword>
<accession>A0A8J8PBH8</accession>
<protein>
    <submittedName>
        <fullName evidence="2">Uncharacterized protein</fullName>
    </submittedName>
</protein>
<name>A0A8J8PBH8_9EURY</name>
<proteinExistence type="predicted"/>
<evidence type="ECO:0000313" key="3">
    <source>
        <dbReference type="Proteomes" id="UP000705823"/>
    </source>
</evidence>
<evidence type="ECO:0000313" key="2">
    <source>
        <dbReference type="EMBL" id="TQQ83549.1"/>
    </source>
</evidence>
<dbReference type="InterPro" id="IPR055955">
    <property type="entry name" value="DUF7533"/>
</dbReference>